<dbReference type="AlphaFoldDB" id="A0A1A9Z1P0"/>
<accession>A0A1A9Z1P0</accession>
<feature type="transmembrane region" description="Helical" evidence="1">
    <location>
        <begin position="30"/>
        <end position="51"/>
    </location>
</feature>
<evidence type="ECO:0000313" key="2">
    <source>
        <dbReference type="EnsemblMetazoa" id="GPAI000978-PA"/>
    </source>
</evidence>
<dbReference type="VEuPathDB" id="VectorBase:GPAI000978"/>
<evidence type="ECO:0000256" key="1">
    <source>
        <dbReference type="SAM" id="Phobius"/>
    </source>
</evidence>
<sequence>MLSSSRSESEKVPLALCCDMYSALRASKSTVIPLACSFLACLSIALANFFLRLALQWKDNKTEVRRRDSRREELKLILLKETNREIEKKFPYLLHYHGMNKI</sequence>
<protein>
    <submittedName>
        <fullName evidence="2">Uncharacterized protein</fullName>
    </submittedName>
</protein>
<proteinExistence type="predicted"/>
<keyword evidence="3" id="KW-1185">Reference proteome</keyword>
<evidence type="ECO:0000313" key="3">
    <source>
        <dbReference type="Proteomes" id="UP000092445"/>
    </source>
</evidence>
<dbReference type="EnsemblMetazoa" id="GPAI000978-RA">
    <property type="protein sequence ID" value="GPAI000978-PA"/>
    <property type="gene ID" value="GPAI000978"/>
</dbReference>
<dbReference type="Proteomes" id="UP000092445">
    <property type="component" value="Unassembled WGS sequence"/>
</dbReference>
<keyword evidence="1" id="KW-0812">Transmembrane</keyword>
<organism evidence="2 3">
    <name type="scientific">Glossina pallidipes</name>
    <name type="common">Tsetse fly</name>
    <dbReference type="NCBI Taxonomy" id="7398"/>
    <lineage>
        <taxon>Eukaryota</taxon>
        <taxon>Metazoa</taxon>
        <taxon>Ecdysozoa</taxon>
        <taxon>Arthropoda</taxon>
        <taxon>Hexapoda</taxon>
        <taxon>Insecta</taxon>
        <taxon>Pterygota</taxon>
        <taxon>Neoptera</taxon>
        <taxon>Endopterygota</taxon>
        <taxon>Diptera</taxon>
        <taxon>Brachycera</taxon>
        <taxon>Muscomorpha</taxon>
        <taxon>Hippoboscoidea</taxon>
        <taxon>Glossinidae</taxon>
        <taxon>Glossina</taxon>
    </lineage>
</organism>
<name>A0A1A9Z1P0_GLOPL</name>
<keyword evidence="1" id="KW-0472">Membrane</keyword>
<reference evidence="2" key="2">
    <citation type="submission" date="2020-05" db="UniProtKB">
        <authorList>
            <consortium name="EnsemblMetazoa"/>
        </authorList>
    </citation>
    <scope>IDENTIFICATION</scope>
    <source>
        <strain evidence="2">IAEA</strain>
    </source>
</reference>
<keyword evidence="1" id="KW-1133">Transmembrane helix</keyword>
<reference evidence="3" key="1">
    <citation type="submission" date="2014-03" db="EMBL/GenBank/DDBJ databases">
        <authorList>
            <person name="Aksoy S."/>
            <person name="Warren W."/>
            <person name="Wilson R.K."/>
        </authorList>
    </citation>
    <scope>NUCLEOTIDE SEQUENCE [LARGE SCALE GENOMIC DNA]</scope>
    <source>
        <strain evidence="3">IAEA</strain>
    </source>
</reference>